<organism evidence="2 3">
    <name type="scientific">Brumimicrobium oceani</name>
    <dbReference type="NCBI Taxonomy" id="2100725"/>
    <lineage>
        <taxon>Bacteria</taxon>
        <taxon>Pseudomonadati</taxon>
        <taxon>Bacteroidota</taxon>
        <taxon>Flavobacteriia</taxon>
        <taxon>Flavobacteriales</taxon>
        <taxon>Crocinitomicaceae</taxon>
        <taxon>Brumimicrobium</taxon>
    </lineage>
</organism>
<dbReference type="EMBL" id="QFRJ01000005">
    <property type="protein sequence ID" value="PWH85655.1"/>
    <property type="molecule type" value="Genomic_DNA"/>
</dbReference>
<name>A0A2U2XCY4_9FLAO</name>
<dbReference type="NCBIfam" id="TIGR04183">
    <property type="entry name" value="Por_Secre_tail"/>
    <property type="match status" value="1"/>
</dbReference>
<dbReference type="InterPro" id="IPR026444">
    <property type="entry name" value="Secre_tail"/>
</dbReference>
<keyword evidence="1" id="KW-0732">Signal</keyword>
<proteinExistence type="predicted"/>
<dbReference type="AlphaFoldDB" id="A0A2U2XCY4"/>
<evidence type="ECO:0000313" key="3">
    <source>
        <dbReference type="Proteomes" id="UP000245370"/>
    </source>
</evidence>
<evidence type="ECO:0008006" key="4">
    <source>
        <dbReference type="Google" id="ProtNLM"/>
    </source>
</evidence>
<evidence type="ECO:0000313" key="2">
    <source>
        <dbReference type="EMBL" id="PWH85655.1"/>
    </source>
</evidence>
<reference evidence="2 3" key="1">
    <citation type="submission" date="2018-05" db="EMBL/GenBank/DDBJ databases">
        <title>Brumimicrobium oceani sp. nov., isolated from coastal sediment.</title>
        <authorList>
            <person name="Kou Y."/>
        </authorList>
    </citation>
    <scope>NUCLEOTIDE SEQUENCE [LARGE SCALE GENOMIC DNA]</scope>
    <source>
        <strain evidence="2 3">C305</strain>
    </source>
</reference>
<sequence length="46" mass="5312">MALVFFTHFPTKGNTLNVNVNNWAKGVYYIKLNGDSFSKTLKYLKQ</sequence>
<accession>A0A2U2XCY4</accession>
<gene>
    <name evidence="2" type="ORF">DIT68_08450</name>
</gene>
<reference evidence="2 3" key="2">
    <citation type="submission" date="2018-05" db="EMBL/GenBank/DDBJ databases">
        <authorList>
            <person name="Lanie J.A."/>
            <person name="Ng W.-L."/>
            <person name="Kazmierczak K.M."/>
            <person name="Andrzejewski T.M."/>
            <person name="Davidsen T.M."/>
            <person name="Wayne K.J."/>
            <person name="Tettelin H."/>
            <person name="Glass J.I."/>
            <person name="Rusch D."/>
            <person name="Podicherti R."/>
            <person name="Tsui H.-C.T."/>
            <person name="Winkler M.E."/>
        </authorList>
    </citation>
    <scope>NUCLEOTIDE SEQUENCE [LARGE SCALE GENOMIC DNA]</scope>
    <source>
        <strain evidence="2 3">C305</strain>
    </source>
</reference>
<protein>
    <recommendedName>
        <fullName evidence="4">Secretion system C-terminal sorting domain-containing protein</fullName>
    </recommendedName>
</protein>
<dbReference type="Proteomes" id="UP000245370">
    <property type="component" value="Unassembled WGS sequence"/>
</dbReference>
<comment type="caution">
    <text evidence="2">The sequence shown here is derived from an EMBL/GenBank/DDBJ whole genome shotgun (WGS) entry which is preliminary data.</text>
</comment>
<keyword evidence="3" id="KW-1185">Reference proteome</keyword>
<evidence type="ECO:0000256" key="1">
    <source>
        <dbReference type="ARBA" id="ARBA00022729"/>
    </source>
</evidence>